<dbReference type="AlphaFoldDB" id="A0A2A7N0M9"/>
<dbReference type="Proteomes" id="UP000465302">
    <property type="component" value="Unassembled WGS sequence"/>
</dbReference>
<dbReference type="SUPFAM" id="SSF144091">
    <property type="entry name" value="Rhomboid-like"/>
    <property type="match status" value="1"/>
</dbReference>
<evidence type="ECO:0000313" key="6">
    <source>
        <dbReference type="EMBL" id="GFG52400.1"/>
    </source>
</evidence>
<proteinExistence type="predicted"/>
<feature type="transmembrane region" description="Helical" evidence="5">
    <location>
        <begin position="125"/>
        <end position="142"/>
    </location>
</feature>
<dbReference type="InterPro" id="IPR035952">
    <property type="entry name" value="Rhomboid-like_sf"/>
</dbReference>
<dbReference type="InterPro" id="IPR046862">
    <property type="entry name" value="Rhomboid_2"/>
</dbReference>
<gene>
    <name evidence="7" type="ORF">CQY20_16310</name>
    <name evidence="6" type="ORF">MAGR_38410</name>
</gene>
<keyword evidence="2 5" id="KW-0812">Transmembrane</keyword>
<sequence>MVDAPLSYLWLAVLFVTTRIQRSAGRHGGKRIQRAHSTNLRRLRSEPSRVLAAILFWLDDPRWWPYVPMFVGVVAPAERRLGSWRWLFVGIAAHVIGTLVGQSFLRLLIHRGRAPQRLVNARDVGASYFMLGVAGALSGYVVRPWRRRCQVAALGALSVNAIARPTFTEVGHLTAFLVGLAAVPLAPDRERLPYPRGRGR</sequence>
<accession>A0A2A7N0M9</accession>
<protein>
    <recommendedName>
        <fullName evidence="10">Rhomboid family intramembrane serine protease</fullName>
    </recommendedName>
</protein>
<evidence type="ECO:0000256" key="2">
    <source>
        <dbReference type="ARBA" id="ARBA00022692"/>
    </source>
</evidence>
<evidence type="ECO:0008006" key="10">
    <source>
        <dbReference type="Google" id="ProtNLM"/>
    </source>
</evidence>
<dbReference type="EMBL" id="PDCP01000027">
    <property type="protein sequence ID" value="PEG37343.1"/>
    <property type="molecule type" value="Genomic_DNA"/>
</dbReference>
<comment type="subcellular location">
    <subcellularLocation>
        <location evidence="1">Membrane</location>
        <topology evidence="1">Multi-pass membrane protein</topology>
    </subcellularLocation>
</comment>
<evidence type="ECO:0000256" key="5">
    <source>
        <dbReference type="SAM" id="Phobius"/>
    </source>
</evidence>
<dbReference type="Proteomes" id="UP000220914">
    <property type="component" value="Unassembled WGS sequence"/>
</dbReference>
<comment type="caution">
    <text evidence="7">The sequence shown here is derived from an EMBL/GenBank/DDBJ whole genome shotgun (WGS) entry which is preliminary data.</text>
</comment>
<evidence type="ECO:0000313" key="7">
    <source>
        <dbReference type="EMBL" id="PEG37343.1"/>
    </source>
</evidence>
<dbReference type="RefSeq" id="WP_097941118.1">
    <property type="nucleotide sequence ID" value="NZ_BLKS01000001.1"/>
</dbReference>
<reference evidence="7 8" key="1">
    <citation type="submission" date="2017-10" db="EMBL/GenBank/DDBJ databases">
        <title>The new phylogeny of genus Mycobacterium.</title>
        <authorList>
            <person name="Tortoli E."/>
            <person name="Trovato A."/>
            <person name="Cirillo D.M."/>
        </authorList>
    </citation>
    <scope>NUCLEOTIDE SEQUENCE [LARGE SCALE GENOMIC DNA]</scope>
    <source>
        <strain evidence="7 8">CCUG37673</strain>
    </source>
</reference>
<reference evidence="6 9" key="2">
    <citation type="journal article" date="2019" name="Emerg. Microbes Infect.">
        <title>Comprehensive subspecies identification of 175 nontuberculous mycobacteria species based on 7547 genomic profiles.</title>
        <authorList>
            <person name="Matsumoto Y."/>
            <person name="Kinjo T."/>
            <person name="Motooka D."/>
            <person name="Nabeya D."/>
            <person name="Jung N."/>
            <person name="Uechi K."/>
            <person name="Horii T."/>
            <person name="Iida T."/>
            <person name="Fujita J."/>
            <person name="Nakamura S."/>
        </authorList>
    </citation>
    <scope>NUCLEOTIDE SEQUENCE [LARGE SCALE GENOMIC DNA]</scope>
    <source>
        <strain evidence="6 9">JCM 6377</strain>
    </source>
</reference>
<evidence type="ECO:0000313" key="8">
    <source>
        <dbReference type="Proteomes" id="UP000220914"/>
    </source>
</evidence>
<evidence type="ECO:0000256" key="3">
    <source>
        <dbReference type="ARBA" id="ARBA00022989"/>
    </source>
</evidence>
<name>A0A2A7N0M9_MYCAG</name>
<evidence type="ECO:0000256" key="1">
    <source>
        <dbReference type="ARBA" id="ARBA00004141"/>
    </source>
</evidence>
<dbReference type="Pfam" id="PF20401">
    <property type="entry name" value="Rhomboid_2"/>
    <property type="match status" value="1"/>
</dbReference>
<keyword evidence="8" id="KW-1185">Reference proteome</keyword>
<organism evidence="7 8">
    <name type="scientific">Mycolicibacterium agri</name>
    <name type="common">Mycobacterium agri</name>
    <dbReference type="NCBI Taxonomy" id="36811"/>
    <lineage>
        <taxon>Bacteria</taxon>
        <taxon>Bacillati</taxon>
        <taxon>Actinomycetota</taxon>
        <taxon>Actinomycetes</taxon>
        <taxon>Mycobacteriales</taxon>
        <taxon>Mycobacteriaceae</taxon>
        <taxon>Mycolicibacterium</taxon>
    </lineage>
</organism>
<dbReference type="OrthoDB" id="4827451at2"/>
<feature type="transmembrane region" description="Helical" evidence="5">
    <location>
        <begin position="86"/>
        <end position="105"/>
    </location>
</feature>
<keyword evidence="4 5" id="KW-0472">Membrane</keyword>
<dbReference type="EMBL" id="BLKS01000001">
    <property type="protein sequence ID" value="GFG52400.1"/>
    <property type="molecule type" value="Genomic_DNA"/>
</dbReference>
<reference evidence="6" key="3">
    <citation type="submission" date="2020-02" db="EMBL/GenBank/DDBJ databases">
        <authorList>
            <person name="Matsumoto Y."/>
            <person name="Motooka D."/>
            <person name="Nakamura S."/>
        </authorList>
    </citation>
    <scope>NUCLEOTIDE SEQUENCE</scope>
    <source>
        <strain evidence="6">JCM 6377</strain>
    </source>
</reference>
<keyword evidence="3 5" id="KW-1133">Transmembrane helix</keyword>
<dbReference type="GO" id="GO:0016020">
    <property type="term" value="C:membrane"/>
    <property type="evidence" value="ECO:0007669"/>
    <property type="project" value="UniProtKB-SubCell"/>
</dbReference>
<evidence type="ECO:0000313" key="9">
    <source>
        <dbReference type="Proteomes" id="UP000465302"/>
    </source>
</evidence>
<evidence type="ECO:0000256" key="4">
    <source>
        <dbReference type="ARBA" id="ARBA00023136"/>
    </source>
</evidence>